<evidence type="ECO:0000256" key="1">
    <source>
        <dbReference type="ARBA" id="ARBA00009437"/>
    </source>
</evidence>
<comment type="caution">
    <text evidence="6">The sequence shown here is derived from an EMBL/GenBank/DDBJ whole genome shotgun (WGS) entry which is preliminary data.</text>
</comment>
<keyword evidence="2" id="KW-0805">Transcription regulation</keyword>
<comment type="similarity">
    <text evidence="1">Belongs to the LysR transcriptional regulatory family.</text>
</comment>
<evidence type="ECO:0000256" key="3">
    <source>
        <dbReference type="ARBA" id="ARBA00023125"/>
    </source>
</evidence>
<dbReference type="InterPro" id="IPR036390">
    <property type="entry name" value="WH_DNA-bd_sf"/>
</dbReference>
<dbReference type="CDD" id="cd05466">
    <property type="entry name" value="PBP2_LTTR_substrate"/>
    <property type="match status" value="1"/>
</dbReference>
<dbReference type="Gene3D" id="1.10.10.10">
    <property type="entry name" value="Winged helix-like DNA-binding domain superfamily/Winged helix DNA-binding domain"/>
    <property type="match status" value="1"/>
</dbReference>
<dbReference type="PANTHER" id="PTHR30126:SF98">
    <property type="entry name" value="HTH-TYPE TRANSCRIPTIONAL ACTIVATOR BAUR"/>
    <property type="match status" value="1"/>
</dbReference>
<feature type="domain" description="HTH lysR-type" evidence="5">
    <location>
        <begin position="21"/>
        <end position="78"/>
    </location>
</feature>
<reference evidence="6 7" key="1">
    <citation type="submission" date="2018-08" db="EMBL/GenBank/DDBJ databases">
        <title>Recombination of ecologically and evolutionarily significant loci maintains genetic cohesion in the Pseudomonas syringae species complex.</title>
        <authorList>
            <person name="Dillon M."/>
            <person name="Thakur S."/>
            <person name="Almeida R.N.D."/>
            <person name="Weir B.S."/>
            <person name="Guttman D.S."/>
        </authorList>
    </citation>
    <scope>NUCLEOTIDE SEQUENCE [LARGE SCALE GENOMIC DNA]</scope>
    <source>
        <strain evidence="6 7">ICMP 6917</strain>
    </source>
</reference>
<dbReference type="GO" id="GO:0003700">
    <property type="term" value="F:DNA-binding transcription factor activity"/>
    <property type="evidence" value="ECO:0007669"/>
    <property type="project" value="InterPro"/>
</dbReference>
<dbReference type="Proteomes" id="UP000278332">
    <property type="component" value="Unassembled WGS sequence"/>
</dbReference>
<dbReference type="Pfam" id="PF03466">
    <property type="entry name" value="LysR_substrate"/>
    <property type="match status" value="1"/>
</dbReference>
<protein>
    <submittedName>
        <fullName evidence="6">LysR family transcriptional regulator</fullName>
    </submittedName>
</protein>
<dbReference type="Gene3D" id="3.40.190.10">
    <property type="entry name" value="Periplasmic binding protein-like II"/>
    <property type="match status" value="2"/>
</dbReference>
<accession>A0A3M4VF77</accession>
<evidence type="ECO:0000259" key="5">
    <source>
        <dbReference type="PROSITE" id="PS50931"/>
    </source>
</evidence>
<dbReference type="SUPFAM" id="SSF53850">
    <property type="entry name" value="Periplasmic binding protein-like II"/>
    <property type="match status" value="1"/>
</dbReference>
<dbReference type="InterPro" id="IPR000847">
    <property type="entry name" value="LysR_HTH_N"/>
</dbReference>
<sequence length="311" mass="34760">MGGRLLATAIFTGAPMSSALPDLKLLRIFASVVRHQGFAAAQQELNLSTSAISTYMSQLETQLGLVLCHRGRGGFSLTSKGELFHQETLRLLAELEGFERYSAALKGELRGTLNLGVLDTTVSDPALPLADVIGAYSKEHPAVHLHLSVLSPAQLQLGLQENRIDLAIGAFSIRMNGLMYQGLYREQHWLYCSDRHELFDQRRIPAEVITQQRMVGRGYWSQAELARHGFKHSAATVESMEAQLILVLSGAYIGYLPEHYAQFWVDQKRLKVLLPTTFGYQAPFSLALRRGRSKEPLIKSFRDRLKGCFEE</sequence>
<dbReference type="PROSITE" id="PS50931">
    <property type="entry name" value="HTH_LYSR"/>
    <property type="match status" value="1"/>
</dbReference>
<keyword evidence="3" id="KW-0238">DNA-binding</keyword>
<dbReference type="FunFam" id="1.10.10.10:FF:000511">
    <property type="entry name" value="LysR family transcriptional regulator"/>
    <property type="match status" value="1"/>
</dbReference>
<dbReference type="GO" id="GO:0000976">
    <property type="term" value="F:transcription cis-regulatory region binding"/>
    <property type="evidence" value="ECO:0007669"/>
    <property type="project" value="TreeGrafter"/>
</dbReference>
<dbReference type="InterPro" id="IPR005119">
    <property type="entry name" value="LysR_subst-bd"/>
</dbReference>
<gene>
    <name evidence="6" type="ORF">ALP84_02298</name>
</gene>
<name>A0A3M4VF77_PSECI</name>
<proteinExistence type="inferred from homology"/>
<dbReference type="Pfam" id="PF00126">
    <property type="entry name" value="HTH_1"/>
    <property type="match status" value="1"/>
</dbReference>
<organism evidence="6 7">
    <name type="scientific">Pseudomonas cichorii</name>
    <dbReference type="NCBI Taxonomy" id="36746"/>
    <lineage>
        <taxon>Bacteria</taxon>
        <taxon>Pseudomonadati</taxon>
        <taxon>Pseudomonadota</taxon>
        <taxon>Gammaproteobacteria</taxon>
        <taxon>Pseudomonadales</taxon>
        <taxon>Pseudomonadaceae</taxon>
        <taxon>Pseudomonas</taxon>
    </lineage>
</organism>
<dbReference type="SUPFAM" id="SSF46785">
    <property type="entry name" value="Winged helix' DNA-binding domain"/>
    <property type="match status" value="1"/>
</dbReference>
<evidence type="ECO:0000313" key="7">
    <source>
        <dbReference type="Proteomes" id="UP000278332"/>
    </source>
</evidence>
<evidence type="ECO:0000256" key="4">
    <source>
        <dbReference type="ARBA" id="ARBA00023163"/>
    </source>
</evidence>
<evidence type="ECO:0000313" key="6">
    <source>
        <dbReference type="EMBL" id="RMR50371.1"/>
    </source>
</evidence>
<dbReference type="EMBL" id="RBRY01000177">
    <property type="protein sequence ID" value="RMR50371.1"/>
    <property type="molecule type" value="Genomic_DNA"/>
</dbReference>
<keyword evidence="4" id="KW-0804">Transcription</keyword>
<dbReference type="PANTHER" id="PTHR30126">
    <property type="entry name" value="HTH-TYPE TRANSCRIPTIONAL REGULATOR"/>
    <property type="match status" value="1"/>
</dbReference>
<evidence type="ECO:0000256" key="2">
    <source>
        <dbReference type="ARBA" id="ARBA00023015"/>
    </source>
</evidence>
<dbReference type="InterPro" id="IPR036388">
    <property type="entry name" value="WH-like_DNA-bd_sf"/>
</dbReference>
<dbReference type="AlphaFoldDB" id="A0A3M4VF77"/>